<dbReference type="AlphaFoldDB" id="A0A0R3C0W1"/>
<evidence type="ECO:0000313" key="3">
    <source>
        <dbReference type="Proteomes" id="UP000051380"/>
    </source>
</evidence>
<keyword evidence="4" id="KW-1185">Reference proteome</keyword>
<dbReference type="EMBL" id="LJYF01000043">
    <property type="protein sequence ID" value="KRP88030.1"/>
    <property type="molecule type" value="Genomic_DNA"/>
</dbReference>
<dbReference type="GeneID" id="93177569"/>
<dbReference type="RefSeq" id="WP_036044352.1">
    <property type="nucleotide sequence ID" value="NZ_CP104173.1"/>
</dbReference>
<name>A0A0R3C0W1_9BRAD</name>
<reference evidence="2 4" key="2">
    <citation type="submission" date="2024-07" db="EMBL/GenBank/DDBJ databases">
        <title>Genomic Encyclopedia of Type Strains, Phase V (KMG-V): Genome sequencing to study the core and pangenomes of soil and plant-associated prokaryotes.</title>
        <authorList>
            <person name="Whitman W."/>
        </authorList>
    </citation>
    <scope>NUCLEOTIDE SEQUENCE [LARGE SCALE GENOMIC DNA]</scope>
    <source>
        <strain evidence="2 4">USDA 222</strain>
    </source>
</reference>
<protein>
    <submittedName>
        <fullName evidence="1">Uncharacterized protein</fullName>
    </submittedName>
</protein>
<organism evidence="1 3">
    <name type="scientific">Bradyrhizobium yuanmingense</name>
    <dbReference type="NCBI Taxonomy" id="108015"/>
    <lineage>
        <taxon>Bacteria</taxon>
        <taxon>Pseudomonadati</taxon>
        <taxon>Pseudomonadota</taxon>
        <taxon>Alphaproteobacteria</taxon>
        <taxon>Hyphomicrobiales</taxon>
        <taxon>Nitrobacteraceae</taxon>
        <taxon>Bradyrhizobium</taxon>
    </lineage>
</organism>
<evidence type="ECO:0000313" key="2">
    <source>
        <dbReference type="EMBL" id="MEY9474833.1"/>
    </source>
</evidence>
<dbReference type="OrthoDB" id="8246776at2"/>
<gene>
    <name evidence="2" type="ORF">ABH992_007232</name>
    <name evidence="1" type="ORF">AOQ72_02170</name>
</gene>
<dbReference type="STRING" id="108015.GA0061099_1005348"/>
<sequence>MKFVVVNHEPPLHAAACSTCSRSLRSGYVRHARTQRRYCDDDCYRRGEFSTLFMHWPVPGRTEPIAGKVELAAGSMIQTLTVMSAVWCWSCTITAWTFARALTGAYLDSRDPITMEGGDT</sequence>
<evidence type="ECO:0000313" key="1">
    <source>
        <dbReference type="EMBL" id="KRP88030.1"/>
    </source>
</evidence>
<proteinExistence type="predicted"/>
<dbReference type="Proteomes" id="UP001565474">
    <property type="component" value="Unassembled WGS sequence"/>
</dbReference>
<reference evidence="1 3" key="1">
    <citation type="submission" date="2015-09" db="EMBL/GenBank/DDBJ databases">
        <title>Draft Genome Sequence of the Strain BR 3267 (Bradyrhizobium yuanmingense) recommended as inoculant for cowpea in Brazil.</title>
        <authorList>
            <person name="Simoes-Araujo J.L."/>
            <person name="Zilli J.E."/>
        </authorList>
    </citation>
    <scope>NUCLEOTIDE SEQUENCE [LARGE SCALE GENOMIC DNA]</scope>
    <source>
        <strain evidence="1 3">BR3267</strain>
    </source>
</reference>
<dbReference type="EMBL" id="JBGBZN010000002">
    <property type="protein sequence ID" value="MEY9474833.1"/>
    <property type="molecule type" value="Genomic_DNA"/>
</dbReference>
<accession>A0A0R3C0W1</accession>
<dbReference type="Proteomes" id="UP000051380">
    <property type="component" value="Unassembled WGS sequence"/>
</dbReference>
<comment type="caution">
    <text evidence="1">The sequence shown here is derived from an EMBL/GenBank/DDBJ whole genome shotgun (WGS) entry which is preliminary data.</text>
</comment>
<evidence type="ECO:0000313" key="4">
    <source>
        <dbReference type="Proteomes" id="UP001565474"/>
    </source>
</evidence>